<dbReference type="AlphaFoldDB" id="A0A382RXC7"/>
<accession>A0A382RXC7</accession>
<keyword evidence="1" id="KW-0472">Membrane</keyword>
<keyword evidence="1" id="KW-0812">Transmembrane</keyword>
<evidence type="ECO:0000313" key="2">
    <source>
        <dbReference type="EMBL" id="SVD01687.1"/>
    </source>
</evidence>
<feature type="transmembrane region" description="Helical" evidence="1">
    <location>
        <begin position="9"/>
        <end position="30"/>
    </location>
</feature>
<name>A0A382RXC7_9ZZZZ</name>
<keyword evidence="1" id="KW-1133">Transmembrane helix</keyword>
<proteinExistence type="predicted"/>
<protein>
    <submittedName>
        <fullName evidence="2">Uncharacterized protein</fullName>
    </submittedName>
</protein>
<evidence type="ECO:0000256" key="1">
    <source>
        <dbReference type="SAM" id="Phobius"/>
    </source>
</evidence>
<organism evidence="2">
    <name type="scientific">marine metagenome</name>
    <dbReference type="NCBI Taxonomy" id="408172"/>
    <lineage>
        <taxon>unclassified sequences</taxon>
        <taxon>metagenomes</taxon>
        <taxon>ecological metagenomes</taxon>
    </lineage>
</organism>
<reference evidence="2" key="1">
    <citation type="submission" date="2018-05" db="EMBL/GenBank/DDBJ databases">
        <authorList>
            <person name="Lanie J.A."/>
            <person name="Ng W.-L."/>
            <person name="Kazmierczak K.M."/>
            <person name="Andrzejewski T.M."/>
            <person name="Davidsen T.M."/>
            <person name="Wayne K.J."/>
            <person name="Tettelin H."/>
            <person name="Glass J.I."/>
            <person name="Rusch D."/>
            <person name="Podicherti R."/>
            <person name="Tsui H.-C.T."/>
            <person name="Winkler M.E."/>
        </authorList>
    </citation>
    <scope>NUCLEOTIDE SEQUENCE</scope>
</reference>
<sequence length="34" mass="4042">MINISFKKIIALIVIHINNIYYINVLHYIAKLNK</sequence>
<gene>
    <name evidence="2" type="ORF">METZ01_LOCUS354541</name>
</gene>
<dbReference type="EMBL" id="UINC01124498">
    <property type="protein sequence ID" value="SVD01687.1"/>
    <property type="molecule type" value="Genomic_DNA"/>
</dbReference>